<name>A0A383R8Z4_PAEAL</name>
<dbReference type="EMBL" id="LS992241">
    <property type="protein sequence ID" value="SYX83062.1"/>
    <property type="molecule type" value="Genomic_DNA"/>
</dbReference>
<dbReference type="RefSeq" id="WP_138185209.1">
    <property type="nucleotide sequence ID" value="NZ_LS992241.1"/>
</dbReference>
<dbReference type="Proteomes" id="UP000304148">
    <property type="component" value="Chromosome"/>
</dbReference>
<sequence length="154" mass="18052">MEGYTEISFYLPFFDLIDDTDEASSFEKLIRQFNIKLDITELYNKYLSYGEGTYSVGKGDVLVFFKRNDKESFILIDLFHDFTDQHNMVKLGVRSSIENFGAIKDVIYSIYTRAEIKSKINESIDLLKQELSEYPIEIRYGDLTFIKNIFIDTI</sequence>
<evidence type="ECO:0000313" key="1">
    <source>
        <dbReference type="EMBL" id="SYX83062.1"/>
    </source>
</evidence>
<evidence type="ECO:0000313" key="2">
    <source>
        <dbReference type="Proteomes" id="UP000304148"/>
    </source>
</evidence>
<reference evidence="2" key="1">
    <citation type="submission" date="2018-08" db="EMBL/GenBank/DDBJ databases">
        <authorList>
            <person name="Chevrot R."/>
        </authorList>
    </citation>
    <scope>NUCLEOTIDE SEQUENCE [LARGE SCALE GENOMIC DNA]</scope>
</reference>
<accession>A0A383R8Z4</accession>
<organism evidence="1 2">
    <name type="scientific">Paenibacillus alvei</name>
    <name type="common">Bacillus alvei</name>
    <dbReference type="NCBI Taxonomy" id="44250"/>
    <lineage>
        <taxon>Bacteria</taxon>
        <taxon>Bacillati</taxon>
        <taxon>Bacillota</taxon>
        <taxon>Bacilli</taxon>
        <taxon>Bacillales</taxon>
        <taxon>Paenibacillaceae</taxon>
        <taxon>Paenibacillus</taxon>
    </lineage>
</organism>
<dbReference type="AlphaFoldDB" id="A0A383R8Z4"/>
<protein>
    <submittedName>
        <fullName evidence="1">Uncharacterized protein</fullName>
    </submittedName>
</protein>
<gene>
    <name evidence="1" type="ORF">PBLR_11484</name>
</gene>
<proteinExistence type="predicted"/>